<dbReference type="OrthoDB" id="597270at2"/>
<organism evidence="2 3">
    <name type="scientific">Kaistella antarctica</name>
    <dbReference type="NCBI Taxonomy" id="266748"/>
    <lineage>
        <taxon>Bacteria</taxon>
        <taxon>Pseudomonadati</taxon>
        <taxon>Bacteroidota</taxon>
        <taxon>Flavobacteriia</taxon>
        <taxon>Flavobacteriales</taxon>
        <taxon>Weeksellaceae</taxon>
        <taxon>Chryseobacterium group</taxon>
        <taxon>Kaistella</taxon>
    </lineage>
</organism>
<gene>
    <name evidence="2" type="primary">hyaD_3</name>
    <name evidence="2" type="ORF">NCTC13489_01879</name>
</gene>
<evidence type="ECO:0000313" key="2">
    <source>
        <dbReference type="EMBL" id="VEH99958.1"/>
    </source>
</evidence>
<evidence type="ECO:0000259" key="1">
    <source>
        <dbReference type="Pfam" id="PF00535"/>
    </source>
</evidence>
<protein>
    <submittedName>
        <fullName evidence="2">Hyaluronan synthase</fullName>
        <ecNumber evidence="2">2.4.1.212</ecNumber>
    </submittedName>
</protein>
<reference evidence="2 3" key="1">
    <citation type="submission" date="2018-12" db="EMBL/GenBank/DDBJ databases">
        <authorList>
            <consortium name="Pathogen Informatics"/>
        </authorList>
    </citation>
    <scope>NUCLEOTIDE SEQUENCE [LARGE SCALE GENOMIC DNA]</scope>
    <source>
        <strain evidence="2 3">NCTC13489</strain>
    </source>
</reference>
<accession>A0A3S4UYU6</accession>
<evidence type="ECO:0000313" key="3">
    <source>
        <dbReference type="Proteomes" id="UP000270036"/>
    </source>
</evidence>
<dbReference type="InterPro" id="IPR029044">
    <property type="entry name" value="Nucleotide-diphossugar_trans"/>
</dbReference>
<dbReference type="Gene3D" id="3.90.550.10">
    <property type="entry name" value="Spore Coat Polysaccharide Biosynthesis Protein SpsA, Chain A"/>
    <property type="match status" value="1"/>
</dbReference>
<dbReference type="EC" id="2.4.1.212" evidence="2"/>
<sequence>MNSPLISVIVPCYNQSEFLNECLQSIMNQSYSNWECMMVNDGSTDVTEDLCKVWEQKDKRFKYFYKKNGGLSSARNYGLEKSNGDWIQFLDCDDFIHPEKFQKSVLLIDDHCKLVVSNFKMFYENSLSPPFSDIMQYPINVENLILRWDVDFNIPIHCPIFKKTSIVNIHFNEQLKAKEDWVFWIDLFKQENISYQLINDYLAYYRHNPNSLSKNFKLVYENIRFANRYIYKNNDVSIKNLLFEKLNNTIFLLNNNNLDQKNYIRQLQNTKVLKYYFFLKRLLK</sequence>
<dbReference type="CDD" id="cd00761">
    <property type="entry name" value="Glyco_tranf_GTA_type"/>
    <property type="match status" value="1"/>
</dbReference>
<dbReference type="AlphaFoldDB" id="A0A3S4UYU6"/>
<dbReference type="SUPFAM" id="SSF53448">
    <property type="entry name" value="Nucleotide-diphospho-sugar transferases"/>
    <property type="match status" value="1"/>
</dbReference>
<dbReference type="Pfam" id="PF00535">
    <property type="entry name" value="Glycos_transf_2"/>
    <property type="match status" value="1"/>
</dbReference>
<keyword evidence="2" id="KW-0328">Glycosyltransferase</keyword>
<dbReference type="RefSeq" id="WP_074726695.1">
    <property type="nucleotide sequence ID" value="NZ_FOIX01000001.1"/>
</dbReference>
<proteinExistence type="predicted"/>
<dbReference type="PANTHER" id="PTHR22916">
    <property type="entry name" value="GLYCOSYLTRANSFERASE"/>
    <property type="match status" value="1"/>
</dbReference>
<feature type="domain" description="Glycosyltransferase 2-like" evidence="1">
    <location>
        <begin position="7"/>
        <end position="133"/>
    </location>
</feature>
<dbReference type="EMBL" id="LR134441">
    <property type="protein sequence ID" value="VEH99958.1"/>
    <property type="molecule type" value="Genomic_DNA"/>
</dbReference>
<name>A0A3S4UYU6_9FLAO</name>
<keyword evidence="2" id="KW-0808">Transferase</keyword>
<dbReference type="Proteomes" id="UP000270036">
    <property type="component" value="Chromosome"/>
</dbReference>
<dbReference type="GO" id="GO:0050501">
    <property type="term" value="F:hyaluronan synthase activity"/>
    <property type="evidence" value="ECO:0007669"/>
    <property type="project" value="UniProtKB-EC"/>
</dbReference>
<dbReference type="KEGG" id="cant:NCTC13489_01879"/>
<dbReference type="PANTHER" id="PTHR22916:SF3">
    <property type="entry name" value="UDP-GLCNAC:BETAGAL BETA-1,3-N-ACETYLGLUCOSAMINYLTRANSFERASE-LIKE PROTEIN 1"/>
    <property type="match status" value="1"/>
</dbReference>
<dbReference type="InterPro" id="IPR001173">
    <property type="entry name" value="Glyco_trans_2-like"/>
</dbReference>